<dbReference type="Proteomes" id="UP001301769">
    <property type="component" value="Unassembled WGS sequence"/>
</dbReference>
<dbReference type="AlphaFoldDB" id="A0AAN6Y038"/>
<evidence type="ECO:0000313" key="2">
    <source>
        <dbReference type="EMBL" id="KAK4206862.1"/>
    </source>
</evidence>
<protein>
    <recommendedName>
        <fullName evidence="1">DUF7779 domain-containing protein</fullName>
    </recommendedName>
</protein>
<name>A0AAN6Y038_9PEZI</name>
<evidence type="ECO:0000259" key="1">
    <source>
        <dbReference type="Pfam" id="PF25000"/>
    </source>
</evidence>
<proteinExistence type="predicted"/>
<comment type="caution">
    <text evidence="2">The sequence shown here is derived from an EMBL/GenBank/DDBJ whole genome shotgun (WGS) entry which is preliminary data.</text>
</comment>
<gene>
    <name evidence="2" type="ORF">QBC37DRAFT_380663</name>
</gene>
<dbReference type="EMBL" id="MU858343">
    <property type="protein sequence ID" value="KAK4206862.1"/>
    <property type="molecule type" value="Genomic_DNA"/>
</dbReference>
<accession>A0AAN6Y038</accession>
<keyword evidence="3" id="KW-1185">Reference proteome</keyword>
<dbReference type="Pfam" id="PF25000">
    <property type="entry name" value="DUF7779"/>
    <property type="match status" value="1"/>
</dbReference>
<organism evidence="2 3">
    <name type="scientific">Rhypophila decipiens</name>
    <dbReference type="NCBI Taxonomy" id="261697"/>
    <lineage>
        <taxon>Eukaryota</taxon>
        <taxon>Fungi</taxon>
        <taxon>Dikarya</taxon>
        <taxon>Ascomycota</taxon>
        <taxon>Pezizomycotina</taxon>
        <taxon>Sordariomycetes</taxon>
        <taxon>Sordariomycetidae</taxon>
        <taxon>Sordariales</taxon>
        <taxon>Naviculisporaceae</taxon>
        <taxon>Rhypophila</taxon>
    </lineage>
</organism>
<reference evidence="2" key="2">
    <citation type="submission" date="2023-05" db="EMBL/GenBank/DDBJ databases">
        <authorList>
            <consortium name="Lawrence Berkeley National Laboratory"/>
            <person name="Steindorff A."/>
            <person name="Hensen N."/>
            <person name="Bonometti L."/>
            <person name="Westerberg I."/>
            <person name="Brannstrom I.O."/>
            <person name="Guillou S."/>
            <person name="Cros-Aarteil S."/>
            <person name="Calhoun S."/>
            <person name="Haridas S."/>
            <person name="Kuo A."/>
            <person name="Mondo S."/>
            <person name="Pangilinan J."/>
            <person name="Riley R."/>
            <person name="Labutti K."/>
            <person name="Andreopoulos B."/>
            <person name="Lipzen A."/>
            <person name="Chen C."/>
            <person name="Yanf M."/>
            <person name="Daum C."/>
            <person name="Ng V."/>
            <person name="Clum A."/>
            <person name="Ohm R."/>
            <person name="Martin F."/>
            <person name="Silar P."/>
            <person name="Natvig D."/>
            <person name="Lalanne C."/>
            <person name="Gautier V."/>
            <person name="Ament-Velasquez S.L."/>
            <person name="Kruys A."/>
            <person name="Hutchinson M.I."/>
            <person name="Powell A.J."/>
            <person name="Barry K."/>
            <person name="Miller A.N."/>
            <person name="Grigoriev I.V."/>
            <person name="Debuchy R."/>
            <person name="Gladieux P."/>
            <person name="Thoren M.H."/>
            <person name="Johannesson H."/>
        </authorList>
    </citation>
    <scope>NUCLEOTIDE SEQUENCE</scope>
    <source>
        <strain evidence="2">PSN293</strain>
    </source>
</reference>
<evidence type="ECO:0000313" key="3">
    <source>
        <dbReference type="Proteomes" id="UP001301769"/>
    </source>
</evidence>
<sequence>MSKLAAEGHTVPAGYPNTTKDFVDARTVLFKSSLVQRTIDRGELIIHRIIQDAARLKMEPKIRNATFESPVGSLCSAWLAIRGVQPQHSPLAHLYDIERGNLRRESEPKISHIRKAGSEWKATCTGTQRTGRVATRRAMYDEPICEAEPEYADWAQMKKGRALSNFGQLEEASDVLVS</sequence>
<reference evidence="2" key="1">
    <citation type="journal article" date="2023" name="Mol. Phylogenet. Evol.">
        <title>Genome-scale phylogeny and comparative genomics of the fungal order Sordariales.</title>
        <authorList>
            <person name="Hensen N."/>
            <person name="Bonometti L."/>
            <person name="Westerberg I."/>
            <person name="Brannstrom I.O."/>
            <person name="Guillou S."/>
            <person name="Cros-Aarteil S."/>
            <person name="Calhoun S."/>
            <person name="Haridas S."/>
            <person name="Kuo A."/>
            <person name="Mondo S."/>
            <person name="Pangilinan J."/>
            <person name="Riley R."/>
            <person name="LaButti K."/>
            <person name="Andreopoulos B."/>
            <person name="Lipzen A."/>
            <person name="Chen C."/>
            <person name="Yan M."/>
            <person name="Daum C."/>
            <person name="Ng V."/>
            <person name="Clum A."/>
            <person name="Steindorff A."/>
            <person name="Ohm R.A."/>
            <person name="Martin F."/>
            <person name="Silar P."/>
            <person name="Natvig D.O."/>
            <person name="Lalanne C."/>
            <person name="Gautier V."/>
            <person name="Ament-Velasquez S.L."/>
            <person name="Kruys A."/>
            <person name="Hutchinson M.I."/>
            <person name="Powell A.J."/>
            <person name="Barry K."/>
            <person name="Miller A.N."/>
            <person name="Grigoriev I.V."/>
            <person name="Debuchy R."/>
            <person name="Gladieux P."/>
            <person name="Hiltunen Thoren M."/>
            <person name="Johannesson H."/>
        </authorList>
    </citation>
    <scope>NUCLEOTIDE SEQUENCE</scope>
    <source>
        <strain evidence="2">PSN293</strain>
    </source>
</reference>
<feature type="domain" description="DUF7779" evidence="1">
    <location>
        <begin position="7"/>
        <end position="61"/>
    </location>
</feature>
<dbReference type="InterPro" id="IPR056681">
    <property type="entry name" value="DUF7779"/>
</dbReference>